<evidence type="ECO:0000256" key="3">
    <source>
        <dbReference type="ARBA" id="ARBA00022692"/>
    </source>
</evidence>
<feature type="transmembrane region" description="Helical" evidence="6">
    <location>
        <begin position="288"/>
        <end position="310"/>
    </location>
</feature>
<dbReference type="GO" id="GO:0043709">
    <property type="term" value="P:cell adhesion involved in single-species biofilm formation"/>
    <property type="evidence" value="ECO:0007669"/>
    <property type="project" value="TreeGrafter"/>
</dbReference>
<dbReference type="Gene3D" id="3.30.70.270">
    <property type="match status" value="1"/>
</dbReference>
<feature type="domain" description="GGDEF" evidence="8">
    <location>
        <begin position="389"/>
        <end position="520"/>
    </location>
</feature>
<dbReference type="PANTHER" id="PTHR45138:SF9">
    <property type="entry name" value="DIGUANYLATE CYCLASE DGCM-RELATED"/>
    <property type="match status" value="1"/>
</dbReference>
<dbReference type="InterPro" id="IPR029787">
    <property type="entry name" value="Nucleotide_cyclase"/>
</dbReference>
<name>K6E3B8_SCHAZ</name>
<evidence type="ECO:0000256" key="2">
    <source>
        <dbReference type="ARBA" id="ARBA00022475"/>
    </source>
</evidence>
<dbReference type="CDD" id="cd01949">
    <property type="entry name" value="GGDEF"/>
    <property type="match status" value="1"/>
</dbReference>
<dbReference type="GO" id="GO:0005886">
    <property type="term" value="C:plasma membrane"/>
    <property type="evidence" value="ECO:0007669"/>
    <property type="project" value="UniProtKB-SubCell"/>
</dbReference>
<dbReference type="Pfam" id="PF02743">
    <property type="entry name" value="dCache_1"/>
    <property type="match status" value="1"/>
</dbReference>
<keyword evidence="4 6" id="KW-1133">Transmembrane helix</keyword>
<dbReference type="CDD" id="cd12912">
    <property type="entry name" value="PDC2_MCP_like"/>
    <property type="match status" value="1"/>
</dbReference>
<dbReference type="Pfam" id="PF00990">
    <property type="entry name" value="GGDEF"/>
    <property type="match status" value="1"/>
</dbReference>
<dbReference type="InterPro" id="IPR029151">
    <property type="entry name" value="Sensor-like_sf"/>
</dbReference>
<evidence type="ECO:0000256" key="6">
    <source>
        <dbReference type="SAM" id="Phobius"/>
    </source>
</evidence>
<dbReference type="InterPro" id="IPR043128">
    <property type="entry name" value="Rev_trsase/Diguanyl_cyclase"/>
</dbReference>
<dbReference type="GO" id="GO:0052621">
    <property type="term" value="F:diguanylate cyclase activity"/>
    <property type="evidence" value="ECO:0007669"/>
    <property type="project" value="TreeGrafter"/>
</dbReference>
<dbReference type="CDD" id="cd12914">
    <property type="entry name" value="PDC1_DGC_like"/>
    <property type="match status" value="1"/>
</dbReference>
<dbReference type="AlphaFoldDB" id="K6E3B8"/>
<evidence type="ECO:0000256" key="5">
    <source>
        <dbReference type="ARBA" id="ARBA00023136"/>
    </source>
</evidence>
<feature type="domain" description="CHASE" evidence="7">
    <location>
        <begin position="123"/>
        <end position="186"/>
    </location>
</feature>
<dbReference type="RefSeq" id="WP_003330754.1">
    <property type="nucleotide sequence ID" value="NZ_AJLR01000045.1"/>
</dbReference>
<dbReference type="Proteomes" id="UP000006315">
    <property type="component" value="Unassembled WGS sequence"/>
</dbReference>
<evidence type="ECO:0000256" key="1">
    <source>
        <dbReference type="ARBA" id="ARBA00004651"/>
    </source>
</evidence>
<evidence type="ECO:0000259" key="8">
    <source>
        <dbReference type="PROSITE" id="PS50887"/>
    </source>
</evidence>
<dbReference type="STRING" id="1131731.BAZO_07539"/>
<dbReference type="InterPro" id="IPR050469">
    <property type="entry name" value="Diguanylate_Cyclase"/>
</dbReference>
<dbReference type="SMART" id="SM00267">
    <property type="entry name" value="GGDEF"/>
    <property type="match status" value="1"/>
</dbReference>
<evidence type="ECO:0000313" key="9">
    <source>
        <dbReference type="EMBL" id="EKN67716.1"/>
    </source>
</evidence>
<dbReference type="SUPFAM" id="SSF103190">
    <property type="entry name" value="Sensory domain-like"/>
    <property type="match status" value="1"/>
</dbReference>
<dbReference type="GO" id="GO:1902201">
    <property type="term" value="P:negative regulation of bacterial-type flagellum-dependent cell motility"/>
    <property type="evidence" value="ECO:0007669"/>
    <property type="project" value="TreeGrafter"/>
</dbReference>
<organism evidence="9 10">
    <name type="scientific">Schinkia azotoformans LMG 9581</name>
    <dbReference type="NCBI Taxonomy" id="1131731"/>
    <lineage>
        <taxon>Bacteria</taxon>
        <taxon>Bacillati</taxon>
        <taxon>Bacillota</taxon>
        <taxon>Bacilli</taxon>
        <taxon>Bacillales</taxon>
        <taxon>Bacillaceae</taxon>
        <taxon>Calidifontibacillus/Schinkia group</taxon>
        <taxon>Schinkia</taxon>
    </lineage>
</organism>
<dbReference type="PROSITE" id="PS50839">
    <property type="entry name" value="CHASE"/>
    <property type="match status" value="1"/>
</dbReference>
<dbReference type="InterPro" id="IPR000160">
    <property type="entry name" value="GGDEF_dom"/>
</dbReference>
<dbReference type="Gene3D" id="3.30.450.20">
    <property type="entry name" value="PAS domain"/>
    <property type="match status" value="1"/>
</dbReference>
<protein>
    <submittedName>
        <fullName evidence="9">Transmembrane protein</fullName>
    </submittedName>
</protein>
<keyword evidence="2" id="KW-1003">Cell membrane</keyword>
<reference evidence="9 10" key="1">
    <citation type="journal article" date="2012" name="Front. Microbiol.">
        <title>Redundancy and modularity in membrane-associated dissimilatory nitrate reduction in Bacillus.</title>
        <authorList>
            <person name="Heylen K."/>
            <person name="Keltjens J."/>
        </authorList>
    </citation>
    <scope>NUCLEOTIDE SEQUENCE [LARGE SCALE GENOMIC DNA]</scope>
    <source>
        <strain evidence="9 10">LMG 9581</strain>
    </source>
</reference>
<dbReference type="EMBL" id="AJLR01000045">
    <property type="protein sequence ID" value="EKN67716.1"/>
    <property type="molecule type" value="Genomic_DNA"/>
</dbReference>
<evidence type="ECO:0000313" key="10">
    <source>
        <dbReference type="Proteomes" id="UP000006315"/>
    </source>
</evidence>
<keyword evidence="10" id="KW-1185">Reference proteome</keyword>
<dbReference type="PATRIC" id="fig|1131731.3.peg.1575"/>
<dbReference type="NCBIfam" id="TIGR00254">
    <property type="entry name" value="GGDEF"/>
    <property type="match status" value="1"/>
</dbReference>
<dbReference type="FunFam" id="3.30.70.270:FF:000001">
    <property type="entry name" value="Diguanylate cyclase domain protein"/>
    <property type="match status" value="1"/>
</dbReference>
<sequence length="526" mass="59002">MGFGNKIKLRYAIGILVLMSVILTAIVAWYSSMSALKRSLTENYLESNSNYARKLSLSTGDLIGHMQQNLTAIGETFGKSTYNQADLDAWRAANNKYFNSLFITDSNGVIQLISPAVIQFNKGYEVKANIKVESEAVQRSLALKKPLISEPYKALSGQRILLMTAPIFDEAGQYKGLIAGTIYLESDNVIKNTMNDHQYANGSYVYVVDQKGRIIFHPDAKRINDNVMENPIVEKVISGKSGQEKVMNTEGNQFFAGYAYEKKTGWGIISQTPISVIEEPLESLSKSMIIQSLPLLLVILILAWVLGSMITRPINKLAKFSENALRENSFVPFKSLKINTSIFEVHYLYHHINNYFNLLNKQIQIDGLTGLYNRKTFDSVMKEFIAKKVPFSLILLDIDHFKKVNDTYGHLVGDEVLKYLAKMIESIATPCKICFFRYGGEEFVILTKSENANIAFDVAEKLRIDVARTPSPTGKPITISLGVTSVSFEDQAPEEIISRADEALYESKTTGRNKTTVFNSKYKNIV</sequence>
<dbReference type="PANTHER" id="PTHR45138">
    <property type="entry name" value="REGULATORY COMPONENTS OF SENSORY TRANSDUCTION SYSTEM"/>
    <property type="match status" value="1"/>
</dbReference>
<comment type="caution">
    <text evidence="9">The sequence shown here is derived from an EMBL/GenBank/DDBJ whole genome shotgun (WGS) entry which is preliminary data.</text>
</comment>
<accession>K6E3B8</accession>
<keyword evidence="5 6" id="KW-0472">Membrane</keyword>
<evidence type="ECO:0000259" key="7">
    <source>
        <dbReference type="PROSITE" id="PS50839"/>
    </source>
</evidence>
<comment type="subcellular location">
    <subcellularLocation>
        <location evidence="1">Cell membrane</location>
        <topology evidence="1">Multi-pass membrane protein</topology>
    </subcellularLocation>
</comment>
<dbReference type="InterPro" id="IPR033479">
    <property type="entry name" value="dCache_1"/>
</dbReference>
<keyword evidence="3 6" id="KW-0812">Transmembrane</keyword>
<evidence type="ECO:0000256" key="4">
    <source>
        <dbReference type="ARBA" id="ARBA00022989"/>
    </source>
</evidence>
<proteinExistence type="predicted"/>
<dbReference type="InterPro" id="IPR006189">
    <property type="entry name" value="CHASE_dom"/>
</dbReference>
<dbReference type="PROSITE" id="PS50887">
    <property type="entry name" value="GGDEF"/>
    <property type="match status" value="1"/>
</dbReference>
<feature type="transmembrane region" description="Helical" evidence="6">
    <location>
        <begin position="12"/>
        <end position="31"/>
    </location>
</feature>
<dbReference type="SUPFAM" id="SSF55073">
    <property type="entry name" value="Nucleotide cyclase"/>
    <property type="match status" value="1"/>
</dbReference>
<gene>
    <name evidence="9" type="ORF">BAZO_07539</name>
</gene>